<dbReference type="Proteomes" id="UP001233999">
    <property type="component" value="Unassembled WGS sequence"/>
</dbReference>
<keyword evidence="3" id="KW-1185">Reference proteome</keyword>
<reference evidence="2" key="2">
    <citation type="submission" date="2023-05" db="EMBL/GenBank/DDBJ databases">
        <authorList>
            <person name="Fouks B."/>
        </authorList>
    </citation>
    <scope>NUCLEOTIDE SEQUENCE</scope>
    <source>
        <strain evidence="2">Stay&amp;Tobe</strain>
        <tissue evidence="2">Testes</tissue>
    </source>
</reference>
<dbReference type="EMBL" id="JASPKZ010004194">
    <property type="protein sequence ID" value="KAJ9590824.1"/>
    <property type="molecule type" value="Genomic_DNA"/>
</dbReference>
<feature type="non-terminal residue" evidence="2">
    <location>
        <position position="87"/>
    </location>
</feature>
<name>A0AAD8A1J6_DIPPU</name>
<keyword evidence="1" id="KW-1133">Transmembrane helix</keyword>
<keyword evidence="1" id="KW-0472">Membrane</keyword>
<comment type="caution">
    <text evidence="2">The sequence shown here is derived from an EMBL/GenBank/DDBJ whole genome shotgun (WGS) entry which is preliminary data.</text>
</comment>
<organism evidence="2 3">
    <name type="scientific">Diploptera punctata</name>
    <name type="common">Pacific beetle cockroach</name>
    <dbReference type="NCBI Taxonomy" id="6984"/>
    <lineage>
        <taxon>Eukaryota</taxon>
        <taxon>Metazoa</taxon>
        <taxon>Ecdysozoa</taxon>
        <taxon>Arthropoda</taxon>
        <taxon>Hexapoda</taxon>
        <taxon>Insecta</taxon>
        <taxon>Pterygota</taxon>
        <taxon>Neoptera</taxon>
        <taxon>Polyneoptera</taxon>
        <taxon>Dictyoptera</taxon>
        <taxon>Blattodea</taxon>
        <taxon>Blaberoidea</taxon>
        <taxon>Blaberidae</taxon>
        <taxon>Diplopterinae</taxon>
        <taxon>Diploptera</taxon>
    </lineage>
</organism>
<evidence type="ECO:0000313" key="3">
    <source>
        <dbReference type="Proteomes" id="UP001233999"/>
    </source>
</evidence>
<gene>
    <name evidence="2" type="ORF">L9F63_016155</name>
</gene>
<feature type="non-terminal residue" evidence="2">
    <location>
        <position position="1"/>
    </location>
</feature>
<protein>
    <submittedName>
        <fullName evidence="2">Uncharacterized protein</fullName>
    </submittedName>
</protein>
<keyword evidence="1" id="KW-0812">Transmembrane</keyword>
<evidence type="ECO:0000313" key="2">
    <source>
        <dbReference type="EMBL" id="KAJ9590824.1"/>
    </source>
</evidence>
<dbReference type="AlphaFoldDB" id="A0AAD8A1J6"/>
<proteinExistence type="predicted"/>
<reference evidence="2" key="1">
    <citation type="journal article" date="2023" name="IScience">
        <title>Live-bearing cockroach genome reveals convergent evolutionary mechanisms linked to viviparity in insects and beyond.</title>
        <authorList>
            <person name="Fouks B."/>
            <person name="Harrison M.C."/>
            <person name="Mikhailova A.A."/>
            <person name="Marchal E."/>
            <person name="English S."/>
            <person name="Carruthers M."/>
            <person name="Jennings E.C."/>
            <person name="Chiamaka E.L."/>
            <person name="Frigard R.A."/>
            <person name="Pippel M."/>
            <person name="Attardo G.M."/>
            <person name="Benoit J.B."/>
            <person name="Bornberg-Bauer E."/>
            <person name="Tobe S.S."/>
        </authorList>
    </citation>
    <scope>NUCLEOTIDE SEQUENCE</scope>
    <source>
        <strain evidence="2">Stay&amp;Tobe</strain>
    </source>
</reference>
<feature type="transmembrane region" description="Helical" evidence="1">
    <location>
        <begin position="37"/>
        <end position="57"/>
    </location>
</feature>
<accession>A0AAD8A1J6</accession>
<evidence type="ECO:0000256" key="1">
    <source>
        <dbReference type="SAM" id="Phobius"/>
    </source>
</evidence>
<sequence>LNRLRLNGVLHKHRMTNQVRAFSKEKSVWSRVGVKEVAPIMCLLLAGITASVMVLLLEKITLKLLINLQIGSGTFFCIPHDKNSKLL</sequence>